<dbReference type="Gene3D" id="3.30.70.60">
    <property type="match status" value="1"/>
</dbReference>
<evidence type="ECO:0000256" key="2">
    <source>
        <dbReference type="ARBA" id="ARBA00035294"/>
    </source>
</evidence>
<dbReference type="STRING" id="1802516.A3A75_05870"/>
<evidence type="ECO:0000256" key="3">
    <source>
        <dbReference type="HAMAP-Rule" id="MF_00360"/>
    </source>
</evidence>
<keyword evidence="3" id="KW-0694">RNA-binding</keyword>
<dbReference type="EMBL" id="MGHC01000010">
    <property type="protein sequence ID" value="OGM60197.1"/>
    <property type="molecule type" value="Genomic_DNA"/>
</dbReference>
<dbReference type="Proteomes" id="UP000179018">
    <property type="component" value="Unassembled WGS sequence"/>
</dbReference>
<comment type="caution">
    <text evidence="4">The sequence shown here is derived from an EMBL/GenBank/DDBJ whole genome shotgun (WGS) entry which is preliminary data.</text>
</comment>
<comment type="function">
    <text evidence="3">Binds together with bS18 to 16S ribosomal RNA.</text>
</comment>
<comment type="similarity">
    <text evidence="1 3">Belongs to the bacterial ribosomal protein bS6 family.</text>
</comment>
<dbReference type="InterPro" id="IPR014717">
    <property type="entry name" value="Transl_elong_EF1B/ribsomal_bS6"/>
</dbReference>
<keyword evidence="3" id="KW-0699">rRNA-binding</keyword>
<dbReference type="GO" id="GO:0005737">
    <property type="term" value="C:cytoplasm"/>
    <property type="evidence" value="ECO:0007669"/>
    <property type="project" value="UniProtKB-ARBA"/>
</dbReference>
<sequence length="95" mass="10908">MNTYELTLIVPEKASLAKKKSVMESVEKILKALEGEVKKKEEWGEIELSYPIKKNRVGNFFHFNLELPRGAVATVNDKLRLEGDIVRHLLVRSKD</sequence>
<protein>
    <recommendedName>
        <fullName evidence="2 3">Small ribosomal subunit protein bS6</fullName>
    </recommendedName>
</protein>
<dbReference type="AlphaFoldDB" id="A0A1F8B857"/>
<dbReference type="InterPro" id="IPR000529">
    <property type="entry name" value="Ribosomal_bS6"/>
</dbReference>
<dbReference type="PANTHER" id="PTHR21011:SF1">
    <property type="entry name" value="SMALL RIBOSOMAL SUBUNIT PROTEIN BS6M"/>
    <property type="match status" value="1"/>
</dbReference>
<dbReference type="PANTHER" id="PTHR21011">
    <property type="entry name" value="MITOCHONDRIAL 28S RIBOSOMAL PROTEIN S6"/>
    <property type="match status" value="1"/>
</dbReference>
<dbReference type="GO" id="GO:1990904">
    <property type="term" value="C:ribonucleoprotein complex"/>
    <property type="evidence" value="ECO:0007669"/>
    <property type="project" value="UniProtKB-KW"/>
</dbReference>
<evidence type="ECO:0000313" key="5">
    <source>
        <dbReference type="Proteomes" id="UP000179018"/>
    </source>
</evidence>
<dbReference type="GO" id="GO:0005840">
    <property type="term" value="C:ribosome"/>
    <property type="evidence" value="ECO:0007669"/>
    <property type="project" value="UniProtKB-KW"/>
</dbReference>
<dbReference type="Pfam" id="PF01250">
    <property type="entry name" value="Ribosomal_S6"/>
    <property type="match status" value="1"/>
</dbReference>
<dbReference type="GO" id="GO:0070181">
    <property type="term" value="F:small ribosomal subunit rRNA binding"/>
    <property type="evidence" value="ECO:0007669"/>
    <property type="project" value="TreeGrafter"/>
</dbReference>
<dbReference type="HAMAP" id="MF_00360">
    <property type="entry name" value="Ribosomal_bS6"/>
    <property type="match status" value="1"/>
</dbReference>
<dbReference type="InterPro" id="IPR035980">
    <property type="entry name" value="Ribosomal_bS6_sf"/>
</dbReference>
<dbReference type="GO" id="GO:0003735">
    <property type="term" value="F:structural constituent of ribosome"/>
    <property type="evidence" value="ECO:0007669"/>
    <property type="project" value="InterPro"/>
</dbReference>
<dbReference type="SUPFAM" id="SSF54995">
    <property type="entry name" value="Ribosomal protein S6"/>
    <property type="match status" value="1"/>
</dbReference>
<evidence type="ECO:0000313" key="4">
    <source>
        <dbReference type="EMBL" id="OGM60197.1"/>
    </source>
</evidence>
<dbReference type="InterPro" id="IPR020814">
    <property type="entry name" value="Ribosomal_S6_plastid/chlpt"/>
</dbReference>
<keyword evidence="3" id="KW-0687">Ribonucleoprotein</keyword>
<organism evidence="4 5">
    <name type="scientific">Candidatus Woesebacteria bacterium RIFCSPLOWO2_01_FULL_39_10</name>
    <dbReference type="NCBI Taxonomy" id="1802516"/>
    <lineage>
        <taxon>Bacteria</taxon>
        <taxon>Candidatus Woeseibacteriota</taxon>
    </lineage>
</organism>
<dbReference type="CDD" id="cd00473">
    <property type="entry name" value="bS6"/>
    <property type="match status" value="1"/>
</dbReference>
<evidence type="ECO:0000256" key="1">
    <source>
        <dbReference type="ARBA" id="ARBA00009512"/>
    </source>
</evidence>
<dbReference type="NCBIfam" id="TIGR00166">
    <property type="entry name" value="S6"/>
    <property type="match status" value="1"/>
</dbReference>
<accession>A0A1F8B857</accession>
<dbReference type="GO" id="GO:0006412">
    <property type="term" value="P:translation"/>
    <property type="evidence" value="ECO:0007669"/>
    <property type="project" value="UniProtKB-UniRule"/>
</dbReference>
<proteinExistence type="inferred from homology"/>
<gene>
    <name evidence="3" type="primary">rpsF</name>
    <name evidence="4" type="ORF">A3A75_05870</name>
</gene>
<name>A0A1F8B857_9BACT</name>
<keyword evidence="3 4" id="KW-0689">Ribosomal protein</keyword>
<reference evidence="4 5" key="1">
    <citation type="journal article" date="2016" name="Nat. Commun.">
        <title>Thousands of microbial genomes shed light on interconnected biogeochemical processes in an aquifer system.</title>
        <authorList>
            <person name="Anantharaman K."/>
            <person name="Brown C.T."/>
            <person name="Hug L.A."/>
            <person name="Sharon I."/>
            <person name="Castelle C.J."/>
            <person name="Probst A.J."/>
            <person name="Thomas B.C."/>
            <person name="Singh A."/>
            <person name="Wilkins M.J."/>
            <person name="Karaoz U."/>
            <person name="Brodie E.L."/>
            <person name="Williams K.H."/>
            <person name="Hubbard S.S."/>
            <person name="Banfield J.F."/>
        </authorList>
    </citation>
    <scope>NUCLEOTIDE SEQUENCE [LARGE SCALE GENOMIC DNA]</scope>
</reference>